<dbReference type="Pfam" id="PF10958">
    <property type="entry name" value="DUF2759"/>
    <property type="match status" value="1"/>
</dbReference>
<protein>
    <recommendedName>
        <fullName evidence="4">DUF2759 family protein</fullName>
    </recommendedName>
</protein>
<keyword evidence="3" id="KW-1185">Reference proteome</keyword>
<evidence type="ECO:0000313" key="3">
    <source>
        <dbReference type="Proteomes" id="UP000192940"/>
    </source>
</evidence>
<gene>
    <name evidence="2" type="ORF">SAMN05661091_0405</name>
</gene>
<dbReference type="Proteomes" id="UP000192940">
    <property type="component" value="Chromosome I"/>
</dbReference>
<keyword evidence="1" id="KW-0472">Membrane</keyword>
<name>A0A1X7GF71_9BACL</name>
<dbReference type="EMBL" id="LT840184">
    <property type="protein sequence ID" value="SMF68122.1"/>
    <property type="molecule type" value="Genomic_DNA"/>
</dbReference>
<dbReference type="RefSeq" id="WP_208917540.1">
    <property type="nucleotide sequence ID" value="NZ_LT840184.1"/>
</dbReference>
<keyword evidence="1" id="KW-1133">Transmembrane helix</keyword>
<sequence length="71" mass="8008">MFLAAAAETGSNFKTFDIFMILFTILILIGVVRLLTARQKNKFAIAFGVVSLLVFLYSDYAMIMNWFSSSQ</sequence>
<accession>A0A1X7GF71</accession>
<evidence type="ECO:0000256" key="1">
    <source>
        <dbReference type="SAM" id="Phobius"/>
    </source>
</evidence>
<evidence type="ECO:0000313" key="2">
    <source>
        <dbReference type="EMBL" id="SMF68122.1"/>
    </source>
</evidence>
<proteinExistence type="predicted"/>
<evidence type="ECO:0008006" key="4">
    <source>
        <dbReference type="Google" id="ProtNLM"/>
    </source>
</evidence>
<feature type="transmembrane region" description="Helical" evidence="1">
    <location>
        <begin position="18"/>
        <end position="36"/>
    </location>
</feature>
<dbReference type="InterPro" id="IPR024490">
    <property type="entry name" value="DUF2759"/>
</dbReference>
<dbReference type="AlphaFoldDB" id="A0A1X7GF71"/>
<organism evidence="2 3">
    <name type="scientific">Paenibacillus uliginis N3/975</name>
    <dbReference type="NCBI Taxonomy" id="1313296"/>
    <lineage>
        <taxon>Bacteria</taxon>
        <taxon>Bacillati</taxon>
        <taxon>Bacillota</taxon>
        <taxon>Bacilli</taxon>
        <taxon>Bacillales</taxon>
        <taxon>Paenibacillaceae</taxon>
        <taxon>Paenibacillus</taxon>
    </lineage>
</organism>
<keyword evidence="1" id="KW-0812">Transmembrane</keyword>
<dbReference type="STRING" id="1313296.SAMN05661091_0405"/>
<feature type="transmembrane region" description="Helical" evidence="1">
    <location>
        <begin position="43"/>
        <end position="67"/>
    </location>
</feature>
<reference evidence="2 3" key="1">
    <citation type="submission" date="2017-04" db="EMBL/GenBank/DDBJ databases">
        <authorList>
            <person name="Afonso C.L."/>
            <person name="Miller P.J."/>
            <person name="Scott M.A."/>
            <person name="Spackman E."/>
            <person name="Goraichik I."/>
            <person name="Dimitrov K.M."/>
            <person name="Suarez D.L."/>
            <person name="Swayne D.E."/>
        </authorList>
    </citation>
    <scope>NUCLEOTIDE SEQUENCE [LARGE SCALE GENOMIC DNA]</scope>
    <source>
        <strain evidence="2 3">N3/975</strain>
    </source>
</reference>